<keyword evidence="3" id="KW-1185">Reference proteome</keyword>
<dbReference type="EMBL" id="JAZAVJ010000272">
    <property type="protein sequence ID" value="KAK7402954.1"/>
    <property type="molecule type" value="Genomic_DNA"/>
</dbReference>
<dbReference type="Proteomes" id="UP001498476">
    <property type="component" value="Unassembled WGS sequence"/>
</dbReference>
<evidence type="ECO:0000313" key="2">
    <source>
        <dbReference type="EMBL" id="KAK7402954.1"/>
    </source>
</evidence>
<gene>
    <name evidence="2" type="ORF">QQX98_011306</name>
</gene>
<feature type="region of interest" description="Disordered" evidence="1">
    <location>
        <begin position="19"/>
        <end position="38"/>
    </location>
</feature>
<protein>
    <submittedName>
        <fullName evidence="2">Uncharacterized protein</fullName>
    </submittedName>
</protein>
<proteinExistence type="predicted"/>
<evidence type="ECO:0000256" key="1">
    <source>
        <dbReference type="SAM" id="MobiDB-lite"/>
    </source>
</evidence>
<name>A0ABR1GM72_9HYPO</name>
<reference evidence="2 3" key="1">
    <citation type="journal article" date="2025" name="Microbiol. Resour. Announc.">
        <title>Draft genome sequences for Neonectria magnoliae and Neonectria punicea, canker pathogens of Liriodendron tulipifera and Acer saccharum in West Virginia.</title>
        <authorList>
            <person name="Petronek H.M."/>
            <person name="Kasson M.T."/>
            <person name="Metheny A.M."/>
            <person name="Stauder C.M."/>
            <person name="Lovett B."/>
            <person name="Lynch S.C."/>
            <person name="Garnas J.R."/>
            <person name="Kasson L.R."/>
            <person name="Stajich J.E."/>
        </authorList>
    </citation>
    <scope>NUCLEOTIDE SEQUENCE [LARGE SCALE GENOMIC DNA]</scope>
    <source>
        <strain evidence="2 3">NRRL 64653</strain>
    </source>
</reference>
<organism evidence="2 3">
    <name type="scientific">Neonectria punicea</name>
    <dbReference type="NCBI Taxonomy" id="979145"/>
    <lineage>
        <taxon>Eukaryota</taxon>
        <taxon>Fungi</taxon>
        <taxon>Dikarya</taxon>
        <taxon>Ascomycota</taxon>
        <taxon>Pezizomycotina</taxon>
        <taxon>Sordariomycetes</taxon>
        <taxon>Hypocreomycetidae</taxon>
        <taxon>Hypocreales</taxon>
        <taxon>Nectriaceae</taxon>
        <taxon>Neonectria</taxon>
    </lineage>
</organism>
<accession>A0ABR1GM72</accession>
<evidence type="ECO:0000313" key="3">
    <source>
        <dbReference type="Proteomes" id="UP001498476"/>
    </source>
</evidence>
<comment type="caution">
    <text evidence="2">The sequence shown here is derived from an EMBL/GenBank/DDBJ whole genome shotgun (WGS) entry which is preliminary data.</text>
</comment>
<sequence>MMTALSKLRSVTALRAAATATGRNSLARRSYSTKKQPSPTSLFYKKFTRPIAKTMLIAVFTYQLAYWAWTKAETDEIRAERDATIAGLEAMVKEYEAKTKGAVDEKTS</sequence>